<dbReference type="AlphaFoldDB" id="A0A0F9TFQ2"/>
<protein>
    <submittedName>
        <fullName evidence="2">Uncharacterized protein</fullName>
    </submittedName>
</protein>
<dbReference type="EMBL" id="LAZR01000268">
    <property type="protein sequence ID" value="KKN78119.1"/>
    <property type="molecule type" value="Genomic_DNA"/>
</dbReference>
<feature type="compositionally biased region" description="Low complexity" evidence="1">
    <location>
        <begin position="179"/>
        <end position="201"/>
    </location>
</feature>
<evidence type="ECO:0000256" key="1">
    <source>
        <dbReference type="SAM" id="MobiDB-lite"/>
    </source>
</evidence>
<evidence type="ECO:0000313" key="2">
    <source>
        <dbReference type="EMBL" id="KKN78119.1"/>
    </source>
</evidence>
<feature type="region of interest" description="Disordered" evidence="1">
    <location>
        <begin position="171"/>
        <end position="204"/>
    </location>
</feature>
<sequence>MADTLIAKIESLSSAIKGAKDTKVQIVKLKEANGQSYEWSTFHAATFDGYEVGDVIEIVPALKWRDGQQYPYRNVQSVLGKREVSEINTFDVLAHRPGQTAETSGSTNGTYDQGKAIERRSIERQTSLKLVVELFKAGCGAGDLDDVVAYVIKAAVPLEEHLARQGALAIPQSPSGAQPTAGTNGAASSSPASSSNGKPSSDSYKMETVGDLFTAVKARYNKTPPDIFDALDVKTKEELLVNTTVETAWLTLQSIWEGPSAQEEAEN</sequence>
<proteinExistence type="predicted"/>
<accession>A0A0F9TFQ2</accession>
<gene>
    <name evidence="2" type="ORF">LCGC14_0353460</name>
</gene>
<comment type="caution">
    <text evidence="2">The sequence shown here is derived from an EMBL/GenBank/DDBJ whole genome shotgun (WGS) entry which is preliminary data.</text>
</comment>
<reference evidence="2" key="1">
    <citation type="journal article" date="2015" name="Nature">
        <title>Complex archaea that bridge the gap between prokaryotes and eukaryotes.</title>
        <authorList>
            <person name="Spang A."/>
            <person name="Saw J.H."/>
            <person name="Jorgensen S.L."/>
            <person name="Zaremba-Niedzwiedzka K."/>
            <person name="Martijn J."/>
            <person name="Lind A.E."/>
            <person name="van Eijk R."/>
            <person name="Schleper C."/>
            <person name="Guy L."/>
            <person name="Ettema T.J."/>
        </authorList>
    </citation>
    <scope>NUCLEOTIDE SEQUENCE</scope>
</reference>
<name>A0A0F9TFQ2_9ZZZZ</name>
<organism evidence="2">
    <name type="scientific">marine sediment metagenome</name>
    <dbReference type="NCBI Taxonomy" id="412755"/>
    <lineage>
        <taxon>unclassified sequences</taxon>
        <taxon>metagenomes</taxon>
        <taxon>ecological metagenomes</taxon>
    </lineage>
</organism>